<accession>A0A5D2CLW2</accession>
<dbReference type="Proteomes" id="UP000323506">
    <property type="component" value="Chromosome D05"/>
</dbReference>
<name>A0A5D2CLW2_GOSDA</name>
<sequence>MLVTAIVLTIEPKQLPRTEEYKNNRGSCITNNCLQKVTSIQPHLSSMQVNPGSMIAIKITHLALFNPRMFNLKTSEKTHQISR</sequence>
<evidence type="ECO:0000313" key="1">
    <source>
        <dbReference type="EMBL" id="TYG69265.1"/>
    </source>
</evidence>
<reference evidence="1 2" key="1">
    <citation type="submission" date="2019-06" db="EMBL/GenBank/DDBJ databases">
        <title>WGS assembly of Gossypium darwinii.</title>
        <authorList>
            <person name="Chen Z.J."/>
            <person name="Sreedasyam A."/>
            <person name="Ando A."/>
            <person name="Song Q."/>
            <person name="De L."/>
            <person name="Hulse-Kemp A."/>
            <person name="Ding M."/>
            <person name="Ye W."/>
            <person name="Kirkbride R."/>
            <person name="Jenkins J."/>
            <person name="Plott C."/>
            <person name="Lovell J."/>
            <person name="Lin Y.-M."/>
            <person name="Vaughn R."/>
            <person name="Liu B."/>
            <person name="Li W."/>
            <person name="Simpson S."/>
            <person name="Scheffler B."/>
            <person name="Saski C."/>
            <person name="Grover C."/>
            <person name="Hu G."/>
            <person name="Conover J."/>
            <person name="Carlson J."/>
            <person name="Shu S."/>
            <person name="Boston L."/>
            <person name="Williams M."/>
            <person name="Peterson D."/>
            <person name="Mcgee K."/>
            <person name="Jones D."/>
            <person name="Wendel J."/>
            <person name="Stelly D."/>
            <person name="Grimwood J."/>
            <person name="Schmutz J."/>
        </authorList>
    </citation>
    <scope>NUCLEOTIDE SEQUENCE [LARGE SCALE GENOMIC DNA]</scope>
    <source>
        <strain evidence="1">1808015.09</strain>
    </source>
</reference>
<dbReference type="AlphaFoldDB" id="A0A5D2CLW2"/>
<gene>
    <name evidence="1" type="ORF">ES288_D05G217600v1</name>
</gene>
<dbReference type="EMBL" id="CM017705">
    <property type="protein sequence ID" value="TYG69265.1"/>
    <property type="molecule type" value="Genomic_DNA"/>
</dbReference>
<evidence type="ECO:0000313" key="2">
    <source>
        <dbReference type="Proteomes" id="UP000323506"/>
    </source>
</evidence>
<organism evidence="1 2">
    <name type="scientific">Gossypium darwinii</name>
    <name type="common">Darwin's cotton</name>
    <name type="synonym">Gossypium barbadense var. darwinii</name>
    <dbReference type="NCBI Taxonomy" id="34276"/>
    <lineage>
        <taxon>Eukaryota</taxon>
        <taxon>Viridiplantae</taxon>
        <taxon>Streptophyta</taxon>
        <taxon>Embryophyta</taxon>
        <taxon>Tracheophyta</taxon>
        <taxon>Spermatophyta</taxon>
        <taxon>Magnoliopsida</taxon>
        <taxon>eudicotyledons</taxon>
        <taxon>Gunneridae</taxon>
        <taxon>Pentapetalae</taxon>
        <taxon>rosids</taxon>
        <taxon>malvids</taxon>
        <taxon>Malvales</taxon>
        <taxon>Malvaceae</taxon>
        <taxon>Malvoideae</taxon>
        <taxon>Gossypium</taxon>
    </lineage>
</organism>
<keyword evidence="2" id="KW-1185">Reference proteome</keyword>
<protein>
    <submittedName>
        <fullName evidence="1">Uncharacterized protein</fullName>
    </submittedName>
</protein>
<proteinExistence type="predicted"/>